<evidence type="ECO:0000256" key="1">
    <source>
        <dbReference type="SAM" id="MobiDB-lite"/>
    </source>
</evidence>
<dbReference type="EMBL" id="JARQAJ010000001">
    <property type="protein sequence ID" value="MDT2758484.1"/>
    <property type="molecule type" value="Genomic_DNA"/>
</dbReference>
<evidence type="ECO:0008006" key="5">
    <source>
        <dbReference type="Google" id="ProtNLM"/>
    </source>
</evidence>
<organism evidence="3 4">
    <name type="scientific">Enterococcus xiangfangensis</name>
    <dbReference type="NCBI Taxonomy" id="1296537"/>
    <lineage>
        <taxon>Bacteria</taxon>
        <taxon>Bacillati</taxon>
        <taxon>Bacillota</taxon>
        <taxon>Bacilli</taxon>
        <taxon>Lactobacillales</taxon>
        <taxon>Enterococcaceae</taxon>
        <taxon>Enterococcus</taxon>
    </lineage>
</organism>
<keyword evidence="2" id="KW-0812">Transmembrane</keyword>
<name>A0ABU3F739_9ENTE</name>
<reference evidence="3" key="1">
    <citation type="submission" date="2023-03" db="EMBL/GenBank/DDBJ databases">
        <authorList>
            <person name="Shen W."/>
            <person name="Cai J."/>
        </authorList>
    </citation>
    <scope>NUCLEOTIDE SEQUENCE</scope>
    <source>
        <strain evidence="3">P66-3</strain>
    </source>
</reference>
<feature type="region of interest" description="Disordered" evidence="1">
    <location>
        <begin position="220"/>
        <end position="253"/>
    </location>
</feature>
<gene>
    <name evidence="3" type="ORF">P7H27_01650</name>
</gene>
<evidence type="ECO:0000256" key="2">
    <source>
        <dbReference type="SAM" id="Phobius"/>
    </source>
</evidence>
<dbReference type="RefSeq" id="WP_311829259.1">
    <property type="nucleotide sequence ID" value="NZ_JARQAJ010000001.1"/>
</dbReference>
<protein>
    <recommendedName>
        <fullName evidence="5">Lipoprotein</fullName>
    </recommendedName>
</protein>
<proteinExistence type="predicted"/>
<keyword evidence="2" id="KW-1133">Transmembrane helix</keyword>
<evidence type="ECO:0000313" key="4">
    <source>
        <dbReference type="Proteomes" id="UP001181046"/>
    </source>
</evidence>
<accession>A0ABU3F739</accession>
<sequence length="407" mass="46912">MGQRHRPSKIGLAVLMGIFILLIGFFMIEKHTADLTTRQKLDLMKLKKELELPEFNDSFEEESINFAGEIVVPESVTATDYPISLVAWYDYDKQNQKLTLQSNDSDDLLIYDFILDFKRQRVEFVYDYQFDSDDDRGFDYTKTYTIRKGDSAKSSLKAVSESQHLNYDKKAEEKAAAADIKETTKEYEKIFNWLLNNGYSYPVLEQFAADAQKMQIKSYQKSQQASESSSEEAKESRAAAENNLEKQQSLSDKKSYHAEFSDETWRKYILLRAQSLGLKNPVITTKKLTASDEYAYFSGDFNGTGGIKDSADLYYWVRSEGEDYVVALPTIFYNEKTLKNAEYSDLYGGENNDWYHQNIEEADFSDYFFNAAYPSVELEPKPSQFVKKGDTPTTDEIVLNIMIVKKQ</sequence>
<keyword evidence="2" id="KW-0472">Membrane</keyword>
<comment type="caution">
    <text evidence="3">The sequence shown here is derived from an EMBL/GenBank/DDBJ whole genome shotgun (WGS) entry which is preliminary data.</text>
</comment>
<dbReference type="Proteomes" id="UP001181046">
    <property type="component" value="Unassembled WGS sequence"/>
</dbReference>
<feature type="transmembrane region" description="Helical" evidence="2">
    <location>
        <begin position="12"/>
        <end position="28"/>
    </location>
</feature>
<keyword evidence="4" id="KW-1185">Reference proteome</keyword>
<evidence type="ECO:0000313" key="3">
    <source>
        <dbReference type="EMBL" id="MDT2758484.1"/>
    </source>
</evidence>